<accession>A0A8H5ZYM6</accession>
<comment type="caution">
    <text evidence="2">The sequence shown here is derived from an EMBL/GenBank/DDBJ whole genome shotgun (WGS) entry which is preliminary data.</text>
</comment>
<gene>
    <name evidence="2" type="ORF">ETB97_005725</name>
</gene>
<organism evidence="2 3">
    <name type="scientific">Petromyces alliaceus</name>
    <name type="common">Aspergillus alliaceus</name>
    <dbReference type="NCBI Taxonomy" id="209559"/>
    <lineage>
        <taxon>Eukaryota</taxon>
        <taxon>Fungi</taxon>
        <taxon>Dikarya</taxon>
        <taxon>Ascomycota</taxon>
        <taxon>Pezizomycotina</taxon>
        <taxon>Eurotiomycetes</taxon>
        <taxon>Eurotiomycetidae</taxon>
        <taxon>Eurotiales</taxon>
        <taxon>Aspergillaceae</taxon>
        <taxon>Aspergillus</taxon>
        <taxon>Aspergillus subgen. Circumdati</taxon>
    </lineage>
</organism>
<proteinExistence type="predicted"/>
<reference evidence="2 3" key="1">
    <citation type="submission" date="2019-04" db="EMBL/GenBank/DDBJ databases">
        <title>Aspergillus burnettii sp. nov., novel species from soil in southeast Queensland.</title>
        <authorList>
            <person name="Gilchrist C.L.M."/>
            <person name="Pitt J.I."/>
            <person name="Lange L."/>
            <person name="Lacey H.J."/>
            <person name="Vuong D."/>
            <person name="Midgley D.J."/>
            <person name="Greenfield P."/>
            <person name="Bradbury M."/>
            <person name="Lacey E."/>
            <person name="Busk P.K."/>
            <person name="Pilgaard B."/>
            <person name="Chooi Y.H."/>
            <person name="Piggott A.M."/>
        </authorList>
    </citation>
    <scope>NUCLEOTIDE SEQUENCE [LARGE SCALE GENOMIC DNA]</scope>
    <source>
        <strain evidence="2 3">FRR 5400</strain>
    </source>
</reference>
<keyword evidence="3" id="KW-1185">Reference proteome</keyword>
<dbReference type="AlphaFoldDB" id="A0A8H5ZYM6"/>
<sequence>MKCLPFGRSWPREKCDRCTKYHYACSASITAKEDRQLQQQPGAVGSMITLPRSELASRAEPIIPNPKLHRGTEPGKQADGAPSWPRCAPYFSSLIRASWHFFGLPIFSMECIHVRIADIARAETESVYRALKSRLFAVDMGRRYASILQEGLSNKMGLEESRAYASRRVLYEKGKESVRPAMQIDGLQVPEFVREFDRTITAALRWQGLLDAVGVPEILLIGYEEDETEFWEDIPLPDVASVSDEEWPSFMNHLLSPALGLKEACLRLSGVADMIQRLKGLDESELRTYLVDNIGQRVKGVLGNEKTLPGYYEDDVEDDESMADADLNHDADAPLDAAIANFGIPAALAGSVWVKS</sequence>
<dbReference type="Proteomes" id="UP000541154">
    <property type="component" value="Unassembled WGS sequence"/>
</dbReference>
<dbReference type="EMBL" id="SPNV01000255">
    <property type="protein sequence ID" value="KAF5857481.1"/>
    <property type="molecule type" value="Genomic_DNA"/>
</dbReference>
<evidence type="ECO:0000313" key="3">
    <source>
        <dbReference type="Proteomes" id="UP000541154"/>
    </source>
</evidence>
<evidence type="ECO:0000313" key="2">
    <source>
        <dbReference type="EMBL" id="KAF5857481.1"/>
    </source>
</evidence>
<feature type="region of interest" description="Disordered" evidence="1">
    <location>
        <begin position="62"/>
        <end position="82"/>
    </location>
</feature>
<evidence type="ECO:0000256" key="1">
    <source>
        <dbReference type="SAM" id="MobiDB-lite"/>
    </source>
</evidence>
<name>A0A8H5ZYM6_PETAA</name>
<protein>
    <submittedName>
        <fullName evidence="2">Uncharacterized protein</fullName>
    </submittedName>
</protein>